<dbReference type="Proteomes" id="UP000256661">
    <property type="component" value="Unassembled WGS sequence"/>
</dbReference>
<name>A0A3D9SLS5_9ACTN</name>
<organism evidence="1 2">
    <name type="scientific">Thermomonospora umbrina</name>
    <dbReference type="NCBI Taxonomy" id="111806"/>
    <lineage>
        <taxon>Bacteria</taxon>
        <taxon>Bacillati</taxon>
        <taxon>Actinomycetota</taxon>
        <taxon>Actinomycetes</taxon>
        <taxon>Streptosporangiales</taxon>
        <taxon>Thermomonosporaceae</taxon>
        <taxon>Thermomonospora</taxon>
    </lineage>
</organism>
<reference evidence="1 2" key="1">
    <citation type="submission" date="2018-08" db="EMBL/GenBank/DDBJ databases">
        <title>Sequencing the genomes of 1000 actinobacteria strains.</title>
        <authorList>
            <person name="Klenk H.-P."/>
        </authorList>
    </citation>
    <scope>NUCLEOTIDE SEQUENCE [LARGE SCALE GENOMIC DNA]</scope>
    <source>
        <strain evidence="1 2">DSM 43927</strain>
    </source>
</reference>
<comment type="caution">
    <text evidence="1">The sequence shown here is derived from an EMBL/GenBank/DDBJ whole genome shotgun (WGS) entry which is preliminary data.</text>
</comment>
<dbReference type="RefSeq" id="WP_147312272.1">
    <property type="nucleotide sequence ID" value="NZ_QTTT01000001.1"/>
</dbReference>
<protein>
    <submittedName>
        <fullName evidence="1">Uncharacterized protein</fullName>
    </submittedName>
</protein>
<dbReference type="SUPFAM" id="SSF52540">
    <property type="entry name" value="P-loop containing nucleoside triphosphate hydrolases"/>
    <property type="match status" value="2"/>
</dbReference>
<keyword evidence="2" id="KW-1185">Reference proteome</keyword>
<dbReference type="OrthoDB" id="4051290at2"/>
<dbReference type="InterPro" id="IPR027417">
    <property type="entry name" value="P-loop_NTPase"/>
</dbReference>
<evidence type="ECO:0000313" key="1">
    <source>
        <dbReference type="EMBL" id="REE96886.1"/>
    </source>
</evidence>
<sequence>MSTGPNPGVLPVTRMAKIGLWGASGSGKTTYLASLYVAVTQSQGRWNIVGVDQESVDFLTEKTDALTLERRFPKKTEGIQNLSWTVMGTTEQTVTKGWRKRVETVPLHFQLDMIDAAGGLFKGTTEDDTDGDDIDIDFDDAKNESGGDAEQLIDQLADCDGIIYLYDPLRENRNGDEFRHFQWALQNIVFRAARNGTIDGMHLPHYLAVCITKLDDPKVFHTAYKRGYLVPEPSDPFLFPRVREDKVEALFRELGNLSPTRGAVMVHDAIRASFHESRVRYFATSAIGFYVGQSATRFRAANFQNVVPHPNQRDEFTIRGDIHPINVLEPLLWLGRMTNR</sequence>
<accession>A0A3D9SLS5</accession>
<dbReference type="EMBL" id="QTTT01000001">
    <property type="protein sequence ID" value="REE96886.1"/>
    <property type="molecule type" value="Genomic_DNA"/>
</dbReference>
<evidence type="ECO:0000313" key="2">
    <source>
        <dbReference type="Proteomes" id="UP000256661"/>
    </source>
</evidence>
<proteinExistence type="predicted"/>
<gene>
    <name evidence="1" type="ORF">DFJ69_2339</name>
</gene>
<dbReference type="AlphaFoldDB" id="A0A3D9SLS5"/>